<accession>A0A937RLN1</accession>
<comment type="caution">
    <text evidence="2">The sequence shown here is derived from an EMBL/GenBank/DDBJ whole genome shotgun (WGS) entry which is preliminary data.</text>
</comment>
<dbReference type="GO" id="GO:0008168">
    <property type="term" value="F:methyltransferase activity"/>
    <property type="evidence" value="ECO:0007669"/>
    <property type="project" value="UniProtKB-KW"/>
</dbReference>
<dbReference type="InterPro" id="IPR029063">
    <property type="entry name" value="SAM-dependent_MTases_sf"/>
</dbReference>
<dbReference type="Gene3D" id="2.20.25.570">
    <property type="match status" value="1"/>
</dbReference>
<dbReference type="Proteomes" id="UP000604475">
    <property type="component" value="Unassembled WGS sequence"/>
</dbReference>
<dbReference type="Gene3D" id="3.40.50.150">
    <property type="entry name" value="Vaccinia Virus protein VP39"/>
    <property type="match status" value="1"/>
</dbReference>
<keyword evidence="2" id="KW-0808">Transferase</keyword>
<dbReference type="GO" id="GO:0032259">
    <property type="term" value="P:methylation"/>
    <property type="evidence" value="ECO:0007669"/>
    <property type="project" value="UniProtKB-KW"/>
</dbReference>
<reference evidence="2" key="1">
    <citation type="submission" date="2020-12" db="EMBL/GenBank/DDBJ databases">
        <title>Genomic characterization of non-nitrogen-fixing Frankia strains.</title>
        <authorList>
            <person name="Carlos-Shanley C."/>
            <person name="Guerra T."/>
            <person name="Hahn D."/>
        </authorList>
    </citation>
    <scope>NUCLEOTIDE SEQUENCE</scope>
    <source>
        <strain evidence="2">CN6</strain>
    </source>
</reference>
<proteinExistence type="predicted"/>
<protein>
    <submittedName>
        <fullName evidence="2">Class I SAM-dependent methyltransferase</fullName>
    </submittedName>
</protein>
<dbReference type="RefSeq" id="WP_203000640.1">
    <property type="nucleotide sequence ID" value="NZ_JADWYU010000115.1"/>
</dbReference>
<keyword evidence="2" id="KW-0489">Methyltransferase</keyword>
<organism evidence="2 3">
    <name type="scientific">Frankia nepalensis</name>
    <dbReference type="NCBI Taxonomy" id="1836974"/>
    <lineage>
        <taxon>Bacteria</taxon>
        <taxon>Bacillati</taxon>
        <taxon>Actinomycetota</taxon>
        <taxon>Actinomycetes</taxon>
        <taxon>Frankiales</taxon>
        <taxon>Frankiaceae</taxon>
        <taxon>Frankia</taxon>
    </lineage>
</organism>
<dbReference type="CDD" id="cd02440">
    <property type="entry name" value="AdoMet_MTases"/>
    <property type="match status" value="1"/>
</dbReference>
<gene>
    <name evidence="2" type="ORF">I7412_21015</name>
</gene>
<evidence type="ECO:0000259" key="1">
    <source>
        <dbReference type="Pfam" id="PF13649"/>
    </source>
</evidence>
<name>A0A937RLN1_9ACTN</name>
<dbReference type="InterPro" id="IPR041698">
    <property type="entry name" value="Methyltransf_25"/>
</dbReference>
<dbReference type="Pfam" id="PF13649">
    <property type="entry name" value="Methyltransf_25"/>
    <property type="match status" value="1"/>
</dbReference>
<sequence length="257" mass="26989">MAELPGGWDPAEYGDRLADVYDDWYDDLEPAMPAAVEMLAGLAGDGPALELGIGTGRAALPLAAAGVKVVGIDASERMVGRLWSKPGGTDISVTIGDFGDPVVLAEAAGPFGGFQLIYVVFNTFFALPSQEEQVRCFAAVAGALAPGGAFAMRAFVPDQCLFPNGTRFGVEAIAGDESKLIATVHDRNSQTVRGNHIVVGPRGIESYPVNLRYAFPAELDLMAALAGLTRASRHADWAATPFTSTSPAHVSVWRKPA</sequence>
<evidence type="ECO:0000313" key="2">
    <source>
        <dbReference type="EMBL" id="MBL7629604.1"/>
    </source>
</evidence>
<dbReference type="AlphaFoldDB" id="A0A937RLN1"/>
<feature type="domain" description="Methyltransferase" evidence="1">
    <location>
        <begin position="49"/>
        <end position="148"/>
    </location>
</feature>
<evidence type="ECO:0000313" key="3">
    <source>
        <dbReference type="Proteomes" id="UP000604475"/>
    </source>
</evidence>
<dbReference type="EMBL" id="JAEACQ010000232">
    <property type="protein sequence ID" value="MBL7629604.1"/>
    <property type="molecule type" value="Genomic_DNA"/>
</dbReference>
<dbReference type="SUPFAM" id="SSF53335">
    <property type="entry name" value="S-adenosyl-L-methionine-dependent methyltransferases"/>
    <property type="match status" value="1"/>
</dbReference>
<keyword evidence="3" id="KW-1185">Reference proteome</keyword>